<organism evidence="3 4">
    <name type="scientific">Piscinibacter koreensis</name>
    <dbReference type="NCBI Taxonomy" id="2742824"/>
    <lineage>
        <taxon>Bacteria</taxon>
        <taxon>Pseudomonadati</taxon>
        <taxon>Pseudomonadota</taxon>
        <taxon>Betaproteobacteria</taxon>
        <taxon>Burkholderiales</taxon>
        <taxon>Sphaerotilaceae</taxon>
        <taxon>Piscinibacter</taxon>
    </lineage>
</organism>
<gene>
    <name evidence="3" type="ORF">HQN59_22550</name>
</gene>
<evidence type="ECO:0000313" key="3">
    <source>
        <dbReference type="EMBL" id="NUZ08533.1"/>
    </source>
</evidence>
<dbReference type="RefSeq" id="WP_176071398.1">
    <property type="nucleotide sequence ID" value="NZ_JABWMJ010000014.1"/>
</dbReference>
<feature type="region of interest" description="Disordered" evidence="1">
    <location>
        <begin position="164"/>
        <end position="190"/>
    </location>
</feature>
<reference evidence="3 4" key="1">
    <citation type="submission" date="2020-06" db="EMBL/GenBank/DDBJ databases">
        <title>Schlegella sp. ID0723 isolated from air conditioner.</title>
        <authorList>
            <person name="Kim D.Y."/>
            <person name="Kim D.-U."/>
        </authorList>
    </citation>
    <scope>NUCLEOTIDE SEQUENCE [LARGE SCALE GENOMIC DNA]</scope>
    <source>
        <strain evidence="3 4">ID0723</strain>
    </source>
</reference>
<keyword evidence="4" id="KW-1185">Reference proteome</keyword>
<feature type="chain" id="PRO_5031055926" evidence="2">
    <location>
        <begin position="27"/>
        <end position="203"/>
    </location>
</feature>
<sequence length="203" mass="21196">MNACTSHLLSLSVALCAVMTTGPAEAVALRPNKATDDSVCDLAHDTNLFLGSKTLVPSAAPKKDQVDAFFRMAASFIATKCRNGQVLVVQGATASSVDVQSLSEVVNSACPIASVVRSEVRLPLGDVTQAGFELRCTILKHDELVGRLDELERTDPMDALKARLAAAAQQADRGPAKPDASPGAKKDCGKMTLSSILQGGSCK</sequence>
<dbReference type="AlphaFoldDB" id="A0A7Y6NSL0"/>
<feature type="compositionally biased region" description="Low complexity" evidence="1">
    <location>
        <begin position="164"/>
        <end position="173"/>
    </location>
</feature>
<dbReference type="Proteomes" id="UP000529637">
    <property type="component" value="Unassembled WGS sequence"/>
</dbReference>
<dbReference type="EMBL" id="JABWMJ010000014">
    <property type="protein sequence ID" value="NUZ08533.1"/>
    <property type="molecule type" value="Genomic_DNA"/>
</dbReference>
<name>A0A7Y6NSL0_9BURK</name>
<evidence type="ECO:0000256" key="1">
    <source>
        <dbReference type="SAM" id="MobiDB-lite"/>
    </source>
</evidence>
<comment type="caution">
    <text evidence="3">The sequence shown here is derived from an EMBL/GenBank/DDBJ whole genome shotgun (WGS) entry which is preliminary data.</text>
</comment>
<evidence type="ECO:0000313" key="4">
    <source>
        <dbReference type="Proteomes" id="UP000529637"/>
    </source>
</evidence>
<protein>
    <submittedName>
        <fullName evidence="3">Uncharacterized protein</fullName>
    </submittedName>
</protein>
<keyword evidence="2" id="KW-0732">Signal</keyword>
<accession>A0A7Y6NSL0</accession>
<evidence type="ECO:0000256" key="2">
    <source>
        <dbReference type="SAM" id="SignalP"/>
    </source>
</evidence>
<proteinExistence type="predicted"/>
<feature type="signal peptide" evidence="2">
    <location>
        <begin position="1"/>
        <end position="26"/>
    </location>
</feature>